<evidence type="ECO:0000256" key="5">
    <source>
        <dbReference type="SAM" id="Phobius"/>
    </source>
</evidence>
<feature type="transmembrane region" description="Helical" evidence="5">
    <location>
        <begin position="76"/>
        <end position="96"/>
    </location>
</feature>
<dbReference type="RefSeq" id="WP_085047753.1">
    <property type="nucleotide sequence ID" value="NZ_CP069770.1"/>
</dbReference>
<evidence type="ECO:0000313" key="9">
    <source>
        <dbReference type="EMBL" id="MBC2622980.1"/>
    </source>
</evidence>
<evidence type="ECO:0000256" key="3">
    <source>
        <dbReference type="ARBA" id="ARBA00022989"/>
    </source>
</evidence>
<feature type="transmembrane region" description="Helical" evidence="5">
    <location>
        <begin position="47"/>
        <end position="64"/>
    </location>
</feature>
<keyword evidence="4 5" id="KW-0472">Membrane</keyword>
<feature type="transmembrane region" description="Helical" evidence="5">
    <location>
        <begin position="16"/>
        <end position="35"/>
    </location>
</feature>
<comment type="caution">
    <text evidence="9">The sequence shown here is derived from an EMBL/GenBank/DDBJ whole genome shotgun (WGS) entry which is preliminary data.</text>
</comment>
<keyword evidence="9" id="KW-0436">Ligase</keyword>
<feature type="transmembrane region" description="Helical" evidence="5">
    <location>
        <begin position="102"/>
        <end position="122"/>
    </location>
</feature>
<dbReference type="GO" id="GO:0016874">
    <property type="term" value="F:ligase activity"/>
    <property type="evidence" value="ECO:0007669"/>
    <property type="project" value="UniProtKB-KW"/>
</dbReference>
<reference evidence="9 10" key="1">
    <citation type="submission" date="2020-08" db="EMBL/GenBank/DDBJ databases">
        <title>Emergence and comparative genomics analysis of Citrobacter in Fennec fox imported from North Africa to China.</title>
        <authorList>
            <person name="Zheng B."/>
        </authorList>
    </citation>
    <scope>NUCLEOTIDE SEQUENCE [LARGE SCALE GENOMIC DNA]</scope>
    <source>
        <strain evidence="9 10">FF141</strain>
    </source>
</reference>
<evidence type="ECO:0000256" key="4">
    <source>
        <dbReference type="ARBA" id="ARBA00023136"/>
    </source>
</evidence>
<evidence type="ECO:0000313" key="10">
    <source>
        <dbReference type="Proteomes" id="UP000548504"/>
    </source>
</evidence>
<proteinExistence type="predicted"/>
<evidence type="ECO:0000256" key="2">
    <source>
        <dbReference type="ARBA" id="ARBA00022692"/>
    </source>
</evidence>
<evidence type="ECO:0000256" key="1">
    <source>
        <dbReference type="ARBA" id="ARBA00004141"/>
    </source>
</evidence>
<feature type="domain" description="Virulence factor membrane-bound polymerase C-terminal" evidence="7">
    <location>
        <begin position="364"/>
        <end position="538"/>
    </location>
</feature>
<dbReference type="InterPro" id="IPR051533">
    <property type="entry name" value="WaaL-like"/>
</dbReference>
<evidence type="ECO:0000259" key="7">
    <source>
        <dbReference type="Pfam" id="PF11846"/>
    </source>
</evidence>
<accession>A0A7X1BUB8</accession>
<feature type="transmembrane region" description="Helical" evidence="5">
    <location>
        <begin position="170"/>
        <end position="193"/>
    </location>
</feature>
<dbReference type="PANTHER" id="PTHR37422:SF21">
    <property type="entry name" value="EXOQ-LIKE PROTEIN"/>
    <property type="match status" value="1"/>
</dbReference>
<keyword evidence="2 5" id="KW-0812">Transmembrane</keyword>
<feature type="transmembrane region" description="Helical" evidence="5">
    <location>
        <begin position="413"/>
        <end position="433"/>
    </location>
</feature>
<dbReference type="Pfam" id="PF15864">
    <property type="entry name" value="PglL_A"/>
    <property type="match status" value="1"/>
</dbReference>
<dbReference type="InterPro" id="IPR021797">
    <property type="entry name" value="Wzy_C_2"/>
</dbReference>
<feature type="transmembrane region" description="Helical" evidence="5">
    <location>
        <begin position="327"/>
        <end position="354"/>
    </location>
</feature>
<keyword evidence="3 5" id="KW-1133">Transmembrane helix</keyword>
<dbReference type="PANTHER" id="PTHR37422">
    <property type="entry name" value="TEICHURONIC ACID BIOSYNTHESIS PROTEIN TUAE"/>
    <property type="match status" value="1"/>
</dbReference>
<dbReference type="Pfam" id="PF11846">
    <property type="entry name" value="Wzy_C_2"/>
    <property type="match status" value="1"/>
</dbReference>
<protein>
    <submittedName>
        <fullName evidence="9">O-antigen ligase family protein</fullName>
    </submittedName>
</protein>
<feature type="transmembrane region" description="Helical" evidence="5">
    <location>
        <begin position="129"/>
        <end position="150"/>
    </location>
</feature>
<evidence type="ECO:0000259" key="6">
    <source>
        <dbReference type="Pfam" id="PF04932"/>
    </source>
</evidence>
<feature type="transmembrane region" description="Helical" evidence="5">
    <location>
        <begin position="245"/>
        <end position="266"/>
    </location>
</feature>
<dbReference type="InterPro" id="IPR007016">
    <property type="entry name" value="O-antigen_ligase-rel_domated"/>
</dbReference>
<dbReference type="EMBL" id="JACLAG010000013">
    <property type="protein sequence ID" value="MBC2622980.1"/>
    <property type="molecule type" value="Genomic_DNA"/>
</dbReference>
<dbReference type="Pfam" id="PF04932">
    <property type="entry name" value="Wzy_C"/>
    <property type="match status" value="1"/>
</dbReference>
<feature type="transmembrane region" description="Helical" evidence="5">
    <location>
        <begin position="200"/>
        <end position="216"/>
    </location>
</feature>
<dbReference type="GO" id="GO:0016020">
    <property type="term" value="C:membrane"/>
    <property type="evidence" value="ECO:0007669"/>
    <property type="project" value="UniProtKB-SubCell"/>
</dbReference>
<dbReference type="InterPro" id="IPR031726">
    <property type="entry name" value="PglL_A"/>
</dbReference>
<dbReference type="Proteomes" id="UP000548504">
    <property type="component" value="Unassembled WGS sequence"/>
</dbReference>
<sequence>MMNALNRIAPLPGQKLLLIVSLFFWCGIMHLYWLNNGGSGLSLPLNITSWIYAAVLAASVTMLLPRRRWRITVPAMGFTLGALILTLLCLLTPGVWRSEALLVMGALLGGVLVYLVTLQIPLTVNVRTALLALLWGACVIECVAFVYQYWHWPGVDYWEFAWRRGTRPYGIFQQVNLLASFTACGVLLSALLFLRLGGRYRIVIGIALVMMGFVLHESQSQTGFLSLAVGEVLLLAVFPAQRRTLLLLLLPLALGMAAGAAARHFLSVATVDHLTTSHVRWTVLKTSLALFAERPWMGWGVGSFAAVFLERAGPLGLSSISHPHNELVLWLVEGGLVGLAGALCFIAGGLWLWLHGNRWRRACLVAALPVVIHMLTEYPVRQSTPHWLLLILLLRCADGALKGTSLTRPATSLIRGLAFISFLTATPLLLLTLQTQQQLTLAERQSTQWQLAESLPVGGWLLATRYRFDLQMGYLQRYQRTRDARWLELVRRWAPDYVRVHPDPNISFTQILLALQQRDLNQAHRLATRFYLIYPNDRRISWLQDARRPFNQKME</sequence>
<evidence type="ECO:0000259" key="8">
    <source>
        <dbReference type="Pfam" id="PF15864"/>
    </source>
</evidence>
<feature type="transmembrane region" description="Helical" evidence="5">
    <location>
        <begin position="222"/>
        <end position="238"/>
    </location>
</feature>
<feature type="domain" description="Protein glycosylation ligase" evidence="8">
    <location>
        <begin position="168"/>
        <end position="193"/>
    </location>
</feature>
<organism evidence="9 10">
    <name type="scientific">Citrobacter cronae</name>
    <dbReference type="NCBI Taxonomy" id="1748967"/>
    <lineage>
        <taxon>Bacteria</taxon>
        <taxon>Pseudomonadati</taxon>
        <taxon>Pseudomonadota</taxon>
        <taxon>Gammaproteobacteria</taxon>
        <taxon>Enterobacterales</taxon>
        <taxon>Enterobacteriaceae</taxon>
        <taxon>Citrobacter</taxon>
        <taxon>Citrobacter freundii complex</taxon>
    </lineage>
</organism>
<name>A0A7X1BUB8_9ENTR</name>
<feature type="domain" description="O-antigen ligase-related" evidence="6">
    <location>
        <begin position="206"/>
        <end position="341"/>
    </location>
</feature>
<comment type="subcellular location">
    <subcellularLocation>
        <location evidence="1">Membrane</location>
        <topology evidence="1">Multi-pass membrane protein</topology>
    </subcellularLocation>
</comment>
<dbReference type="AlphaFoldDB" id="A0A7X1BUB8"/>
<gene>
    <name evidence="9" type="ORF">H7I73_25435</name>
</gene>